<dbReference type="InterPro" id="IPR036890">
    <property type="entry name" value="HATPase_C_sf"/>
</dbReference>
<proteinExistence type="predicted"/>
<reference evidence="1 2" key="1">
    <citation type="submission" date="2017-09" db="EMBL/GenBank/DDBJ databases">
        <title>Large-scale bioinformatics analysis of Bacillus genomes uncovers conserved roles of natural products in bacterial physiology.</title>
        <authorList>
            <consortium name="Agbiome Team Llc"/>
            <person name="Bleich R.M."/>
            <person name="Grubbs K.J."/>
            <person name="Santa Maria K.C."/>
            <person name="Allen S.E."/>
            <person name="Farag S."/>
            <person name="Shank E.A."/>
            <person name="Bowers A."/>
        </authorList>
    </citation>
    <scope>NUCLEOTIDE SEQUENCE [LARGE SCALE GENOMIC DNA]</scope>
    <source>
        <strain evidence="1 2">AFS029792</strain>
    </source>
</reference>
<accession>A0A9X7E1U1</accession>
<evidence type="ECO:0000313" key="2">
    <source>
        <dbReference type="Proteomes" id="UP000225135"/>
    </source>
</evidence>
<evidence type="ECO:0000313" key="1">
    <source>
        <dbReference type="EMBL" id="PHG74467.1"/>
    </source>
</evidence>
<dbReference type="RefSeq" id="WP_098773347.1">
    <property type="nucleotide sequence ID" value="NZ_NUQH01000004.1"/>
</dbReference>
<dbReference type="AlphaFoldDB" id="A0A9X7E1U1"/>
<gene>
    <name evidence="1" type="ORF">COI69_30125</name>
</gene>
<dbReference type="Proteomes" id="UP000225135">
    <property type="component" value="Unassembled WGS sequence"/>
</dbReference>
<sequence length="823" mass="95764">MSNNIVLHNKLMEEGYIEAAAGKINQKLSELRESGNDRLCRRWIWELIQNASDCANPTVEIDIQHNNDTLTFSHTGKPFDYKSLMSLVTQISTKESTSKDATGKFGTGFITTHLLSEKVNIKGLFVDELNNKMNLNFLLDRSGKDIHEIKKQVINSLEALKNIHLESNKYEDQLGNGLTTTFSYDIKDANIKALNEGKQDFDKTVFFVLAVVNTINMVRYNDTVYKKSSEEIRVNDYLKIIEIIKEVDDTTSKKKILIGFNGDIEIAVEISSHEKQPFIEPYDSNMPKLFCKFPLVGTENYFPVVVNSSKFKVEEQRDGIYENSQVNKELILQAVKLYDQMLQVVAENKFKNIYNMCFNKKTFSSELQKEYSKQIQQICNYTPIIYTNNRSFSSLYDKNKTDPILLIPNCDDNNIGMELWDLLNLMKNVNPIPEKETCKSWANALNPNINLEGLCNWISKFETAEKLLNHFDTKESMYQWLTKFYEIVFKYKEGECVKKYNIFINQENTFTTKFQNLYIDSNIDEALIDILSDFGAKVRNTLFSKHIKLPEISKDFEINKKNNEYIASKICEKVRRILVEETQNTKKRDEQTQKIFNKITLWFLKNPELAKEIFFDIYEGKHNLCTKEELIEKFEYAEQTKETLDRFNIPSLDKLNEWLENNANSEMYFSQYKSNDLLVGLAIDNLEELKKNNNIESVKYLLKHNPTPSVEALKKVEEIIERSKRNVINYLNSLSGVYDVGNKRELAKTVYGDIYKNGQKIKIVIRPSDSEMIILFYQSELDTLDDNNYELWIDNGRDIPRQLTFGDILMTTGIRVIPLKNLF</sequence>
<dbReference type="SUPFAM" id="SSF55874">
    <property type="entry name" value="ATPase domain of HSP90 chaperone/DNA topoisomerase II/histidine kinase"/>
    <property type="match status" value="1"/>
</dbReference>
<protein>
    <recommendedName>
        <fullName evidence="3">ATP-binding protein</fullName>
    </recommendedName>
</protein>
<dbReference type="EMBL" id="NUUR01000129">
    <property type="protein sequence ID" value="PHG74467.1"/>
    <property type="molecule type" value="Genomic_DNA"/>
</dbReference>
<organism evidence="1 2">
    <name type="scientific">Bacillus cereus</name>
    <dbReference type="NCBI Taxonomy" id="1396"/>
    <lineage>
        <taxon>Bacteria</taxon>
        <taxon>Bacillati</taxon>
        <taxon>Bacillota</taxon>
        <taxon>Bacilli</taxon>
        <taxon>Bacillales</taxon>
        <taxon>Bacillaceae</taxon>
        <taxon>Bacillus</taxon>
        <taxon>Bacillus cereus group</taxon>
    </lineage>
</organism>
<evidence type="ECO:0008006" key="3">
    <source>
        <dbReference type="Google" id="ProtNLM"/>
    </source>
</evidence>
<dbReference type="NCBIfam" id="NF047352">
    <property type="entry name" value="P_loop_sacsin"/>
    <property type="match status" value="1"/>
</dbReference>
<dbReference type="Gene3D" id="3.30.565.10">
    <property type="entry name" value="Histidine kinase-like ATPase, C-terminal domain"/>
    <property type="match status" value="1"/>
</dbReference>
<name>A0A9X7E1U1_BACCE</name>
<comment type="caution">
    <text evidence="1">The sequence shown here is derived from an EMBL/GenBank/DDBJ whole genome shotgun (WGS) entry which is preliminary data.</text>
</comment>